<accession>A0AAV5SGJ4</accession>
<comment type="caution">
    <text evidence="1">The sequence shown here is derived from an EMBL/GenBank/DDBJ whole genome shotgun (WGS) entry which is preliminary data.</text>
</comment>
<feature type="non-terminal residue" evidence="1">
    <location>
        <position position="1"/>
    </location>
</feature>
<name>A0AAV5SGJ4_9BILA</name>
<gene>
    <name evidence="1" type="ORF">PENTCL1PPCAC_1450</name>
</gene>
<keyword evidence="2" id="KW-1185">Reference proteome</keyword>
<organism evidence="1 2">
    <name type="scientific">Pristionchus entomophagus</name>
    <dbReference type="NCBI Taxonomy" id="358040"/>
    <lineage>
        <taxon>Eukaryota</taxon>
        <taxon>Metazoa</taxon>
        <taxon>Ecdysozoa</taxon>
        <taxon>Nematoda</taxon>
        <taxon>Chromadorea</taxon>
        <taxon>Rhabditida</taxon>
        <taxon>Rhabditina</taxon>
        <taxon>Diplogasteromorpha</taxon>
        <taxon>Diplogasteroidea</taxon>
        <taxon>Neodiplogasteridae</taxon>
        <taxon>Pristionchus</taxon>
    </lineage>
</organism>
<dbReference type="Proteomes" id="UP001432027">
    <property type="component" value="Unassembled WGS sequence"/>
</dbReference>
<proteinExistence type="predicted"/>
<evidence type="ECO:0000313" key="2">
    <source>
        <dbReference type="Proteomes" id="UP001432027"/>
    </source>
</evidence>
<sequence>LRMSSSRAFLSSSVRSSAEESKNEISGSLSGLKMLRSLAVLAAFISCVALAALIETSEPTEDDCESGDLLGLCELDAELRRGLNEGETKLLEQYISNYTVTGVHDLSTVRHKSPFLTSKIEKFVRTGEGRVAAVGQEAREAIAQMQDYFRDSAAQAFTEEEDDAQWNAVLARFANLSLAAKVKIAHHFPKLAQYLEFELSR</sequence>
<reference evidence="1" key="1">
    <citation type="submission" date="2023-10" db="EMBL/GenBank/DDBJ databases">
        <title>Genome assembly of Pristionchus species.</title>
        <authorList>
            <person name="Yoshida K."/>
            <person name="Sommer R.J."/>
        </authorList>
    </citation>
    <scope>NUCLEOTIDE SEQUENCE</scope>
    <source>
        <strain evidence="1">RS0144</strain>
    </source>
</reference>
<protein>
    <submittedName>
        <fullName evidence="1">Uncharacterized protein</fullName>
    </submittedName>
</protein>
<dbReference type="AlphaFoldDB" id="A0AAV5SGJ4"/>
<dbReference type="Gene3D" id="1.20.120.1100">
    <property type="match status" value="1"/>
</dbReference>
<feature type="non-terminal residue" evidence="1">
    <location>
        <position position="201"/>
    </location>
</feature>
<dbReference type="EMBL" id="BTSX01000001">
    <property type="protein sequence ID" value="GMS79275.1"/>
    <property type="molecule type" value="Genomic_DNA"/>
</dbReference>
<evidence type="ECO:0000313" key="1">
    <source>
        <dbReference type="EMBL" id="GMS79275.1"/>
    </source>
</evidence>